<evidence type="ECO:0000259" key="3">
    <source>
        <dbReference type="Pfam" id="PF04909"/>
    </source>
</evidence>
<evidence type="ECO:0000256" key="1">
    <source>
        <dbReference type="ARBA" id="ARBA00023239"/>
    </source>
</evidence>
<reference evidence="4 5" key="1">
    <citation type="journal article" date="2010" name="Int. J. Syst. Evol. Microbiol.">
        <title>Sphingopyxis bauzanensis sp. nov., a psychrophilic bacterium isolated from soil.</title>
        <authorList>
            <person name="Zhang D.C."/>
            <person name="Liu H.C."/>
            <person name="Xin Y.H."/>
            <person name="Zhou Y.G."/>
            <person name="Schinner F."/>
            <person name="Margesin R."/>
        </authorList>
    </citation>
    <scope>NUCLEOTIDE SEQUENCE [LARGE SCALE GENOMIC DNA]</scope>
    <source>
        <strain evidence="4 5">DSM 22271</strain>
    </source>
</reference>
<sequence>MRFLSLVLAYSALGLAPDAAAPGEAPVVDIHVHLWKGEESLRAYREQAKAAGRAVSGIGAMWFGGPNQARAGDPDRIRAGNDGIIALAATHKDIIPIATVHPYDDAAALAEVERVAARGVQLLKIHPHTQQFDAADPRVLALVRRAGEVGLIVLMDNASIVPADNEKLFNLALAAPRTRFIFAHMGALQFRFWNMLALARTAENLFGDNVYFDISASVVIAADSPIEEEFIWTMRNVGTDKLLLGSDYPQFSLAKTLDAFAKLDLTDAERAQIRDGNARRLLGLD</sequence>
<dbReference type="EMBL" id="NISK01000003">
    <property type="protein sequence ID" value="OWQ95922.1"/>
    <property type="molecule type" value="Genomic_DNA"/>
</dbReference>
<evidence type="ECO:0000313" key="4">
    <source>
        <dbReference type="EMBL" id="OWQ95922.1"/>
    </source>
</evidence>
<keyword evidence="5" id="KW-1185">Reference proteome</keyword>
<proteinExistence type="predicted"/>
<dbReference type="InterPro" id="IPR006680">
    <property type="entry name" value="Amidohydro-rel"/>
</dbReference>
<dbReference type="GO" id="GO:0016787">
    <property type="term" value="F:hydrolase activity"/>
    <property type="evidence" value="ECO:0007669"/>
    <property type="project" value="UniProtKB-KW"/>
</dbReference>
<dbReference type="Gene3D" id="3.20.20.140">
    <property type="entry name" value="Metal-dependent hydrolases"/>
    <property type="match status" value="1"/>
</dbReference>
<name>A0A246JTR4_9SPHN</name>
<dbReference type="AlphaFoldDB" id="A0A246JTR4"/>
<dbReference type="InterPro" id="IPR032465">
    <property type="entry name" value="ACMSD"/>
</dbReference>
<gene>
    <name evidence="4" type="ORF">CDQ92_14315</name>
</gene>
<dbReference type="InterPro" id="IPR032466">
    <property type="entry name" value="Metal_Hydrolase"/>
</dbReference>
<keyword evidence="4" id="KW-0378">Hydrolase</keyword>
<dbReference type="SUPFAM" id="SSF51556">
    <property type="entry name" value="Metallo-dependent hydrolases"/>
    <property type="match status" value="1"/>
</dbReference>
<protein>
    <submittedName>
        <fullName evidence="4">Amidohydrolase</fullName>
    </submittedName>
</protein>
<feature type="chain" id="PRO_5013145724" evidence="2">
    <location>
        <begin position="21"/>
        <end position="285"/>
    </location>
</feature>
<comment type="caution">
    <text evidence="4">The sequence shown here is derived from an EMBL/GenBank/DDBJ whole genome shotgun (WGS) entry which is preliminary data.</text>
</comment>
<evidence type="ECO:0000256" key="2">
    <source>
        <dbReference type="SAM" id="SignalP"/>
    </source>
</evidence>
<dbReference type="RefSeq" id="WP_088442268.1">
    <property type="nucleotide sequence ID" value="NZ_BMMC01000007.1"/>
</dbReference>
<feature type="domain" description="Amidohydrolase-related" evidence="3">
    <location>
        <begin position="28"/>
        <end position="284"/>
    </location>
</feature>
<organism evidence="4 5">
    <name type="scientific">Sphingopyxis bauzanensis</name>
    <dbReference type="NCBI Taxonomy" id="651663"/>
    <lineage>
        <taxon>Bacteria</taxon>
        <taxon>Pseudomonadati</taxon>
        <taxon>Pseudomonadota</taxon>
        <taxon>Alphaproteobacteria</taxon>
        <taxon>Sphingomonadales</taxon>
        <taxon>Sphingomonadaceae</taxon>
        <taxon>Sphingopyxis</taxon>
    </lineage>
</organism>
<dbReference type="OrthoDB" id="149172at2"/>
<evidence type="ECO:0000313" key="5">
    <source>
        <dbReference type="Proteomes" id="UP000197361"/>
    </source>
</evidence>
<keyword evidence="2" id="KW-0732">Signal</keyword>
<feature type="signal peptide" evidence="2">
    <location>
        <begin position="1"/>
        <end position="20"/>
    </location>
</feature>
<dbReference type="PANTHER" id="PTHR21240">
    <property type="entry name" value="2-AMINO-3-CARBOXYLMUCONATE-6-SEMIALDEHYDE DECARBOXYLASE"/>
    <property type="match status" value="1"/>
</dbReference>
<keyword evidence="1" id="KW-0456">Lyase</keyword>
<dbReference type="GO" id="GO:0016831">
    <property type="term" value="F:carboxy-lyase activity"/>
    <property type="evidence" value="ECO:0007669"/>
    <property type="project" value="InterPro"/>
</dbReference>
<dbReference type="Pfam" id="PF04909">
    <property type="entry name" value="Amidohydro_2"/>
    <property type="match status" value="1"/>
</dbReference>
<accession>A0A246JTR4</accession>
<dbReference type="Proteomes" id="UP000197361">
    <property type="component" value="Unassembled WGS sequence"/>
</dbReference>